<name>A0ABZ0P6X3_CERBT</name>
<organism evidence="3 4">
    <name type="scientific">Cercospora beticola</name>
    <name type="common">Sugarbeet leaf spot fungus</name>
    <dbReference type="NCBI Taxonomy" id="122368"/>
    <lineage>
        <taxon>Eukaryota</taxon>
        <taxon>Fungi</taxon>
        <taxon>Dikarya</taxon>
        <taxon>Ascomycota</taxon>
        <taxon>Pezizomycotina</taxon>
        <taxon>Dothideomycetes</taxon>
        <taxon>Dothideomycetidae</taxon>
        <taxon>Mycosphaerellales</taxon>
        <taxon>Mycosphaerellaceae</taxon>
        <taxon>Cercospora</taxon>
    </lineage>
</organism>
<dbReference type="RefSeq" id="XP_065459576.1">
    <property type="nucleotide sequence ID" value="XM_065603504.1"/>
</dbReference>
<evidence type="ECO:0000256" key="1">
    <source>
        <dbReference type="ARBA" id="ARBA00023002"/>
    </source>
</evidence>
<proteinExistence type="inferred from homology"/>
<dbReference type="GeneID" id="90644813"/>
<evidence type="ECO:0000256" key="2">
    <source>
        <dbReference type="ARBA" id="ARBA00023604"/>
    </source>
</evidence>
<evidence type="ECO:0000313" key="3">
    <source>
        <dbReference type="EMBL" id="WPB07588.1"/>
    </source>
</evidence>
<keyword evidence="4" id="KW-1185">Reference proteome</keyword>
<dbReference type="NCBIfam" id="NF041278">
    <property type="entry name" value="CmcJ_NvfI_EfuI"/>
    <property type="match status" value="1"/>
</dbReference>
<dbReference type="PANTHER" id="PTHR34598">
    <property type="entry name" value="BLL6449 PROTEIN"/>
    <property type="match status" value="1"/>
</dbReference>
<dbReference type="EMBL" id="CP134191">
    <property type="protein sequence ID" value="WPB07588.1"/>
    <property type="molecule type" value="Genomic_DNA"/>
</dbReference>
<dbReference type="Proteomes" id="UP001302367">
    <property type="component" value="Chromosome 8"/>
</dbReference>
<accession>A0ABZ0P6X3</accession>
<dbReference type="InterPro" id="IPR044053">
    <property type="entry name" value="AsaB-like"/>
</dbReference>
<gene>
    <name evidence="3" type="ORF">RHO25_012249</name>
</gene>
<evidence type="ECO:0000313" key="4">
    <source>
        <dbReference type="Proteomes" id="UP001302367"/>
    </source>
</evidence>
<reference evidence="3 4" key="1">
    <citation type="submission" date="2023-09" db="EMBL/GenBank/DDBJ databases">
        <title>Complete-Gapless Cercospora beticola genome.</title>
        <authorList>
            <person name="Wyatt N.A."/>
            <person name="Spanner R.E."/>
            <person name="Bolton M.D."/>
        </authorList>
    </citation>
    <scope>NUCLEOTIDE SEQUENCE [LARGE SCALE GENOMIC DNA]</scope>
    <source>
        <strain evidence="3">Cb09-40</strain>
    </source>
</reference>
<keyword evidence="1" id="KW-0560">Oxidoreductase</keyword>
<dbReference type="PANTHER" id="PTHR34598:SF3">
    <property type="entry name" value="OXIDOREDUCTASE AN1597"/>
    <property type="match status" value="1"/>
</dbReference>
<comment type="similarity">
    <text evidence="2">Belongs to the asaB hydroxylase/desaturase family.</text>
</comment>
<sequence length="296" mass="34117">MDNTISVTIRYARSDGKRLDGEKPYILTYPVDEDIPWSNFDIEFYPGIELRSLREASLNWEGSGLRMASLGGCMAREDFYDNFKIEEVFLPSVYKCIRDTLGAKEIHIFDYMIRRRNPAFPYHPPTQDKVPQPALSAHIDYTEAEINERLANYFGTENVEVLKKRHFQAVKWALRICGRDSMLTPVFSIWKPLKGPLRDYPLAYCDASSVNQETDLMITDEVFPKMASEIYQVLHNPAHKWYWIPDQTEDEVAIFVGYDSLAAPRLAVPHCSVDLGELSEGDPRESIEVRALVFYD</sequence>
<protein>
    <submittedName>
        <fullName evidence="3">Uncharacterized protein</fullName>
    </submittedName>
</protein>